<evidence type="ECO:0000259" key="7">
    <source>
        <dbReference type="PROSITE" id="PS50011"/>
    </source>
</evidence>
<dbReference type="RefSeq" id="WP_376851934.1">
    <property type="nucleotide sequence ID" value="NZ_JBHSMF010000009.1"/>
</dbReference>
<dbReference type="Pfam" id="PF00069">
    <property type="entry name" value="Pkinase"/>
    <property type="match status" value="1"/>
</dbReference>
<keyword evidence="4" id="KW-0067">ATP-binding</keyword>
<accession>A0ABW0NL29</accession>
<dbReference type="InterPro" id="IPR008271">
    <property type="entry name" value="Ser/Thr_kinase_AS"/>
</dbReference>
<keyword evidence="6" id="KW-0812">Transmembrane</keyword>
<comment type="caution">
    <text evidence="8">The sequence shown here is derived from an EMBL/GenBank/DDBJ whole genome shotgun (WGS) entry which is preliminary data.</text>
</comment>
<proteinExistence type="predicted"/>
<protein>
    <submittedName>
        <fullName evidence="8">Serine/threonine-protein kinase</fullName>
        <ecNumber evidence="8">2.7.11.1</ecNumber>
    </submittedName>
</protein>
<feature type="compositionally biased region" description="Polar residues" evidence="5">
    <location>
        <begin position="350"/>
        <end position="365"/>
    </location>
</feature>
<sequence>MGVVYEGRDPNLERRVAIKTVKVENLSEEAAAEYESRFRTEARSAARLQHPNIVSVYDSDRDGDIAFLVMEYIQGDDLKHHLDRGVRYSLEQSLKMVRDLLAALDYAHKAGIVHRDIKPANLLIEPGGKVKLTDFGVARMQDSGEATRTQGSMVGTLKYMAPEQVQGLKIDSRADLFSVGVVLYQLLTDKRPFDGDNDFSIIHQIIGHTPPPPSSFNSKLPPAIDAVVARALAKDREQRFATARDFAAALQSAIRRAEDATVVPPADPLKKPETTGSKGTVPSMVSSGTSGTSGSTATATVTVTQELELVYWKDIKDSADPEEFEGFLQQFPAGIYADLARRRLRKLAGGSSSPDQTVLTGQTTHFAKPSEDLDATRVRHDPSVPRAAPLLAAAAAVAPAPPQASAAPAVTPAPVPKPLPSAGPVAPQPTTPPPVSVAQQAMAAPVRAAADADGTTVPPASRPGPRPVGATPVAATAATAAAIAVAPAVASPPAAKVAAAKVPPAQAPRKKPPVAMLAGGGALAIAALLAILLAGRGGNKDVAVVAPVPAASQAASAPAVAAAPVPVPAPAVAEVEDAKLGAAPGAEPAHGPAHGGSSAAAPSMSKAAIAARKAASAAKRAAPPAAPQPTVGFSAAVPAEARESRDAPVAVRPSPPVAAPRPMAPADTCKDKVFLSRQLCLQEECSKPLFQNTRACVAFREEARLREESKIRN</sequence>
<gene>
    <name evidence="8" type="ORF">ACFPOE_19105</name>
</gene>
<feature type="region of interest" description="Disordered" evidence="5">
    <location>
        <begin position="347"/>
        <end position="375"/>
    </location>
</feature>
<dbReference type="SMART" id="SM00220">
    <property type="entry name" value="S_TKc"/>
    <property type="match status" value="1"/>
</dbReference>
<feature type="region of interest" description="Disordered" evidence="5">
    <location>
        <begin position="582"/>
        <end position="604"/>
    </location>
</feature>
<dbReference type="GO" id="GO:0004674">
    <property type="term" value="F:protein serine/threonine kinase activity"/>
    <property type="evidence" value="ECO:0007669"/>
    <property type="project" value="UniProtKB-EC"/>
</dbReference>
<evidence type="ECO:0000256" key="6">
    <source>
        <dbReference type="SAM" id="Phobius"/>
    </source>
</evidence>
<organism evidence="8 9">
    <name type="scientific">Caenimonas terrae</name>
    <dbReference type="NCBI Taxonomy" id="696074"/>
    <lineage>
        <taxon>Bacteria</taxon>
        <taxon>Pseudomonadati</taxon>
        <taxon>Pseudomonadota</taxon>
        <taxon>Betaproteobacteria</taxon>
        <taxon>Burkholderiales</taxon>
        <taxon>Comamonadaceae</taxon>
        <taxon>Caenimonas</taxon>
    </lineage>
</organism>
<feature type="region of interest" description="Disordered" evidence="5">
    <location>
        <begin position="261"/>
        <end position="298"/>
    </location>
</feature>
<feature type="domain" description="Protein kinase" evidence="7">
    <location>
        <begin position="1"/>
        <end position="254"/>
    </location>
</feature>
<evidence type="ECO:0000313" key="8">
    <source>
        <dbReference type="EMBL" id="MFC5499659.1"/>
    </source>
</evidence>
<dbReference type="PRINTS" id="PR01217">
    <property type="entry name" value="PRICHEXTENSN"/>
</dbReference>
<dbReference type="PROSITE" id="PS50011">
    <property type="entry name" value="PROTEIN_KINASE_DOM"/>
    <property type="match status" value="1"/>
</dbReference>
<dbReference type="EMBL" id="JBHSMF010000009">
    <property type="protein sequence ID" value="MFC5499659.1"/>
    <property type="molecule type" value="Genomic_DNA"/>
</dbReference>
<dbReference type="Gene3D" id="3.30.200.20">
    <property type="entry name" value="Phosphorylase Kinase, domain 1"/>
    <property type="match status" value="1"/>
</dbReference>
<keyword evidence="9" id="KW-1185">Reference proteome</keyword>
<feature type="compositionally biased region" description="Pro residues" evidence="5">
    <location>
        <begin position="653"/>
        <end position="663"/>
    </location>
</feature>
<evidence type="ECO:0000256" key="1">
    <source>
        <dbReference type="ARBA" id="ARBA00022679"/>
    </source>
</evidence>
<feature type="compositionally biased region" description="Pro residues" evidence="5">
    <location>
        <begin position="411"/>
        <end position="435"/>
    </location>
</feature>
<evidence type="ECO:0000313" key="9">
    <source>
        <dbReference type="Proteomes" id="UP001596037"/>
    </source>
</evidence>
<feature type="compositionally biased region" description="Low complexity" evidence="5">
    <location>
        <begin position="279"/>
        <end position="298"/>
    </location>
</feature>
<dbReference type="InterPro" id="IPR011009">
    <property type="entry name" value="Kinase-like_dom_sf"/>
</dbReference>
<dbReference type="Gene3D" id="1.10.510.10">
    <property type="entry name" value="Transferase(Phosphotransferase) domain 1"/>
    <property type="match status" value="1"/>
</dbReference>
<name>A0ABW0NL29_9BURK</name>
<reference evidence="9" key="1">
    <citation type="journal article" date="2019" name="Int. J. Syst. Evol. Microbiol.">
        <title>The Global Catalogue of Microorganisms (GCM) 10K type strain sequencing project: providing services to taxonomists for standard genome sequencing and annotation.</title>
        <authorList>
            <consortium name="The Broad Institute Genomics Platform"/>
            <consortium name="The Broad Institute Genome Sequencing Center for Infectious Disease"/>
            <person name="Wu L."/>
            <person name="Ma J."/>
        </authorList>
    </citation>
    <scope>NUCLEOTIDE SEQUENCE [LARGE SCALE GENOMIC DNA]</scope>
    <source>
        <strain evidence="9">CCUG 57401</strain>
    </source>
</reference>
<dbReference type="EC" id="2.7.11.1" evidence="8"/>
<dbReference type="SUPFAM" id="SSF56112">
    <property type="entry name" value="Protein kinase-like (PK-like)"/>
    <property type="match status" value="1"/>
</dbReference>
<dbReference type="PANTHER" id="PTHR43289:SF6">
    <property type="entry name" value="SERINE_THREONINE-PROTEIN KINASE NEKL-3"/>
    <property type="match status" value="1"/>
</dbReference>
<evidence type="ECO:0000256" key="3">
    <source>
        <dbReference type="ARBA" id="ARBA00022777"/>
    </source>
</evidence>
<dbReference type="InterPro" id="IPR000719">
    <property type="entry name" value="Prot_kinase_dom"/>
</dbReference>
<dbReference type="PANTHER" id="PTHR43289">
    <property type="entry name" value="MITOGEN-ACTIVATED PROTEIN KINASE KINASE KINASE 20-RELATED"/>
    <property type="match status" value="1"/>
</dbReference>
<dbReference type="Proteomes" id="UP001596037">
    <property type="component" value="Unassembled WGS sequence"/>
</dbReference>
<keyword evidence="3 8" id="KW-0418">Kinase</keyword>
<dbReference type="PROSITE" id="PS00108">
    <property type="entry name" value="PROTEIN_KINASE_ST"/>
    <property type="match status" value="1"/>
</dbReference>
<keyword evidence="2" id="KW-0547">Nucleotide-binding</keyword>
<feature type="region of interest" description="Disordered" evidence="5">
    <location>
        <begin position="643"/>
        <end position="666"/>
    </location>
</feature>
<feature type="transmembrane region" description="Helical" evidence="6">
    <location>
        <begin position="514"/>
        <end position="534"/>
    </location>
</feature>
<feature type="compositionally biased region" description="Low complexity" evidence="5">
    <location>
        <begin position="436"/>
        <end position="453"/>
    </location>
</feature>
<keyword evidence="6" id="KW-1133">Transmembrane helix</keyword>
<keyword evidence="6" id="KW-0472">Membrane</keyword>
<dbReference type="CDD" id="cd14014">
    <property type="entry name" value="STKc_PknB_like"/>
    <property type="match status" value="1"/>
</dbReference>
<feature type="region of interest" description="Disordered" evidence="5">
    <location>
        <begin position="404"/>
        <end position="467"/>
    </location>
</feature>
<evidence type="ECO:0000256" key="2">
    <source>
        <dbReference type="ARBA" id="ARBA00022741"/>
    </source>
</evidence>
<keyword evidence="1 8" id="KW-0808">Transferase</keyword>
<evidence type="ECO:0000256" key="4">
    <source>
        <dbReference type="ARBA" id="ARBA00022840"/>
    </source>
</evidence>
<evidence type="ECO:0000256" key="5">
    <source>
        <dbReference type="SAM" id="MobiDB-lite"/>
    </source>
</evidence>